<evidence type="ECO:0000256" key="2">
    <source>
        <dbReference type="ARBA" id="ARBA00008344"/>
    </source>
</evidence>
<dbReference type="InterPro" id="IPR005225">
    <property type="entry name" value="Small_GTP-bd"/>
</dbReference>
<keyword evidence="4" id="KW-0488">Methylation</keyword>
<proteinExistence type="inferred from homology"/>
<dbReference type="SMART" id="SM00173">
    <property type="entry name" value="RAS"/>
    <property type="match status" value="1"/>
</dbReference>
<dbReference type="InterPro" id="IPR020849">
    <property type="entry name" value="Small_GTPase_Ras-type"/>
</dbReference>
<keyword evidence="6" id="KW-0342">GTP-binding</keyword>
<accession>A0AAV7ZPM7</accession>
<sequence length="198" mass="22954">MSYQKPNLKYHIVVLGSGATGKSALTVQMCFNHFVEIYDPTIEDSYTSQNVIDEEVAYIEILDTAGQDEYSALRPTYIRSGDGFLIVYAINNQNSFDQVEMFRQEILRVKDSDNEPILLVGNKSDLEKERKISVTEREDLAKSMSCKSLETSAKTNHNVEKAFFEMVRLIRKKRQQKNKNTNISLKRKKKRKFRCHLM</sequence>
<dbReference type="CDD" id="cd00876">
    <property type="entry name" value="Ras"/>
    <property type="match status" value="1"/>
</dbReference>
<dbReference type="GO" id="GO:0003924">
    <property type="term" value="F:GTPase activity"/>
    <property type="evidence" value="ECO:0007669"/>
    <property type="project" value="InterPro"/>
</dbReference>
<keyword evidence="3" id="KW-1003">Cell membrane</keyword>
<dbReference type="FunFam" id="3.40.50.300:FF:000080">
    <property type="entry name" value="Ras-like GTPase Ras1"/>
    <property type="match status" value="1"/>
</dbReference>
<evidence type="ECO:0000256" key="1">
    <source>
        <dbReference type="ARBA" id="ARBA00004193"/>
    </source>
</evidence>
<gene>
    <name evidence="11" type="ORF">M0812_12351</name>
</gene>
<evidence type="ECO:0000256" key="9">
    <source>
        <dbReference type="ARBA" id="ARBA00023289"/>
    </source>
</evidence>
<dbReference type="GO" id="GO:0005525">
    <property type="term" value="F:GTP binding"/>
    <property type="evidence" value="ECO:0007669"/>
    <property type="project" value="UniProtKB-KW"/>
</dbReference>
<dbReference type="Proteomes" id="UP001146793">
    <property type="component" value="Unassembled WGS sequence"/>
</dbReference>
<dbReference type="SMART" id="SM00174">
    <property type="entry name" value="RHO"/>
    <property type="match status" value="1"/>
</dbReference>
<dbReference type="Gene3D" id="3.40.50.300">
    <property type="entry name" value="P-loop containing nucleotide triphosphate hydrolases"/>
    <property type="match status" value="1"/>
</dbReference>
<comment type="similarity">
    <text evidence="2">Belongs to the small GTPase superfamily. Ras family.</text>
</comment>
<evidence type="ECO:0000256" key="5">
    <source>
        <dbReference type="ARBA" id="ARBA00022741"/>
    </source>
</evidence>
<evidence type="ECO:0000256" key="7">
    <source>
        <dbReference type="ARBA" id="ARBA00023136"/>
    </source>
</evidence>
<dbReference type="NCBIfam" id="TIGR00231">
    <property type="entry name" value="small_GTP"/>
    <property type="match status" value="1"/>
</dbReference>
<dbReference type="Pfam" id="PF00071">
    <property type="entry name" value="Ras"/>
    <property type="match status" value="1"/>
</dbReference>
<keyword evidence="7" id="KW-0472">Membrane</keyword>
<name>A0AAV7ZPM7_9EUKA</name>
<evidence type="ECO:0000256" key="8">
    <source>
        <dbReference type="ARBA" id="ARBA00023288"/>
    </source>
</evidence>
<dbReference type="InterPro" id="IPR001806">
    <property type="entry name" value="Small_GTPase"/>
</dbReference>
<dbReference type="AlphaFoldDB" id="A0AAV7ZPM7"/>
<dbReference type="PROSITE" id="PS51419">
    <property type="entry name" value="RAB"/>
    <property type="match status" value="1"/>
</dbReference>
<evidence type="ECO:0000256" key="10">
    <source>
        <dbReference type="SAM" id="MobiDB-lite"/>
    </source>
</evidence>
<feature type="region of interest" description="Disordered" evidence="10">
    <location>
        <begin position="175"/>
        <end position="198"/>
    </location>
</feature>
<dbReference type="GO" id="GO:0007165">
    <property type="term" value="P:signal transduction"/>
    <property type="evidence" value="ECO:0007669"/>
    <property type="project" value="InterPro"/>
</dbReference>
<comment type="subcellular location">
    <subcellularLocation>
        <location evidence="1">Cell membrane</location>
        <topology evidence="1">Lipid-anchor</topology>
    </subcellularLocation>
</comment>
<dbReference type="PROSITE" id="PS51421">
    <property type="entry name" value="RAS"/>
    <property type="match status" value="1"/>
</dbReference>
<evidence type="ECO:0000256" key="4">
    <source>
        <dbReference type="ARBA" id="ARBA00022481"/>
    </source>
</evidence>
<dbReference type="EMBL" id="JANTQA010000026">
    <property type="protein sequence ID" value="KAJ3442612.1"/>
    <property type="molecule type" value="Genomic_DNA"/>
</dbReference>
<keyword evidence="5" id="KW-0547">Nucleotide-binding</keyword>
<comment type="caution">
    <text evidence="11">The sequence shown here is derived from an EMBL/GenBank/DDBJ whole genome shotgun (WGS) entry which is preliminary data.</text>
</comment>
<dbReference type="GO" id="GO:0005886">
    <property type="term" value="C:plasma membrane"/>
    <property type="evidence" value="ECO:0007669"/>
    <property type="project" value="UniProtKB-SubCell"/>
</dbReference>
<evidence type="ECO:0000313" key="12">
    <source>
        <dbReference type="Proteomes" id="UP001146793"/>
    </source>
</evidence>
<feature type="compositionally biased region" description="Basic residues" evidence="10">
    <location>
        <begin position="185"/>
        <end position="198"/>
    </location>
</feature>
<dbReference type="InterPro" id="IPR027417">
    <property type="entry name" value="P-loop_NTPase"/>
</dbReference>
<protein>
    <submittedName>
        <fullName evidence="11">Ras-like protein</fullName>
    </submittedName>
</protein>
<dbReference type="SMART" id="SM00175">
    <property type="entry name" value="RAB"/>
    <property type="match status" value="1"/>
</dbReference>
<evidence type="ECO:0000313" key="11">
    <source>
        <dbReference type="EMBL" id="KAJ3442612.1"/>
    </source>
</evidence>
<keyword evidence="9" id="KW-0636">Prenylation</keyword>
<dbReference type="PROSITE" id="PS51420">
    <property type="entry name" value="RHO"/>
    <property type="match status" value="1"/>
</dbReference>
<dbReference type="PRINTS" id="PR00449">
    <property type="entry name" value="RASTRNSFRMNG"/>
</dbReference>
<reference evidence="11" key="1">
    <citation type="submission" date="2022-08" db="EMBL/GenBank/DDBJ databases">
        <title>Novel sulphate-reducing endosymbionts in the free-living metamonad Anaeramoeba.</title>
        <authorList>
            <person name="Jerlstrom-Hultqvist J."/>
            <person name="Cepicka I."/>
            <person name="Gallot-Lavallee L."/>
            <person name="Salas-Leiva D."/>
            <person name="Curtis B.A."/>
            <person name="Zahonova K."/>
            <person name="Pipaliya S."/>
            <person name="Dacks J."/>
            <person name="Roger A.J."/>
        </authorList>
    </citation>
    <scope>NUCLEOTIDE SEQUENCE</scope>
    <source>
        <strain evidence="11">Busselton2</strain>
    </source>
</reference>
<evidence type="ECO:0000256" key="6">
    <source>
        <dbReference type="ARBA" id="ARBA00023134"/>
    </source>
</evidence>
<dbReference type="SUPFAM" id="SSF52540">
    <property type="entry name" value="P-loop containing nucleoside triphosphate hydrolases"/>
    <property type="match status" value="1"/>
</dbReference>
<dbReference type="PANTHER" id="PTHR24070">
    <property type="entry name" value="RAS, DI-RAS, AND RHEB FAMILY MEMBERS OF SMALL GTPASE SUPERFAMILY"/>
    <property type="match status" value="1"/>
</dbReference>
<evidence type="ECO:0000256" key="3">
    <source>
        <dbReference type="ARBA" id="ARBA00022475"/>
    </source>
</evidence>
<keyword evidence="8" id="KW-0449">Lipoprotein</keyword>
<organism evidence="11 12">
    <name type="scientific">Anaeramoeba flamelloides</name>
    <dbReference type="NCBI Taxonomy" id="1746091"/>
    <lineage>
        <taxon>Eukaryota</taxon>
        <taxon>Metamonada</taxon>
        <taxon>Anaeramoebidae</taxon>
        <taxon>Anaeramoeba</taxon>
    </lineage>
</organism>